<sequence>MRLTPIQIALHFLCGSTPGMFEIKVKSMSLAQIITEGREELIKITGQDFEYNLIAWHEYLLNHKEVGYPYDSSDGIPKLITSTLESDNWKNAVATLL</sequence>
<evidence type="ECO:0000313" key="2">
    <source>
        <dbReference type="Proteomes" id="UP001214250"/>
    </source>
</evidence>
<name>A0ABY7VWA4_9BACT</name>
<proteinExistence type="predicted"/>
<dbReference type="Proteomes" id="UP001214250">
    <property type="component" value="Chromosome 1"/>
</dbReference>
<keyword evidence="2" id="KW-1185">Reference proteome</keyword>
<evidence type="ECO:0000313" key="1">
    <source>
        <dbReference type="EMBL" id="WDE96343.1"/>
    </source>
</evidence>
<reference evidence="1 2" key="1">
    <citation type="submission" date="2023-02" db="EMBL/GenBank/DDBJ databases">
        <title>Genome sequence of Lentisphaera profundi SAORIC-696.</title>
        <authorList>
            <person name="Kim e."/>
            <person name="Cho J.-C."/>
            <person name="Choi A."/>
            <person name="Kang I."/>
        </authorList>
    </citation>
    <scope>NUCLEOTIDE SEQUENCE [LARGE SCALE GENOMIC DNA]</scope>
    <source>
        <strain evidence="1 2">SAORIC-696</strain>
    </source>
</reference>
<organism evidence="1 2">
    <name type="scientific">Lentisphaera profundi</name>
    <dbReference type="NCBI Taxonomy" id="1658616"/>
    <lineage>
        <taxon>Bacteria</taxon>
        <taxon>Pseudomonadati</taxon>
        <taxon>Lentisphaerota</taxon>
        <taxon>Lentisphaeria</taxon>
        <taxon>Lentisphaerales</taxon>
        <taxon>Lentisphaeraceae</taxon>
        <taxon>Lentisphaera</taxon>
    </lineage>
</organism>
<dbReference type="RefSeq" id="WP_274150412.1">
    <property type="nucleotide sequence ID" value="NZ_CP117811.1"/>
</dbReference>
<protein>
    <submittedName>
        <fullName evidence="1">Uncharacterized protein</fullName>
    </submittedName>
</protein>
<accession>A0ABY7VWA4</accession>
<dbReference type="EMBL" id="CP117811">
    <property type="protein sequence ID" value="WDE96343.1"/>
    <property type="molecule type" value="Genomic_DNA"/>
</dbReference>
<gene>
    <name evidence="1" type="ORF">PQO03_11545</name>
</gene>